<dbReference type="Pfam" id="PF00440">
    <property type="entry name" value="TetR_N"/>
    <property type="match status" value="1"/>
</dbReference>
<evidence type="ECO:0000259" key="6">
    <source>
        <dbReference type="PROSITE" id="PS50977"/>
    </source>
</evidence>
<dbReference type="SUPFAM" id="SSF46689">
    <property type="entry name" value="Homeodomain-like"/>
    <property type="match status" value="1"/>
</dbReference>
<dbReference type="Proteomes" id="UP000186096">
    <property type="component" value="Unassembled WGS sequence"/>
</dbReference>
<evidence type="ECO:0000313" key="8">
    <source>
        <dbReference type="Proteomes" id="UP000186096"/>
    </source>
</evidence>
<dbReference type="Gene3D" id="1.10.357.10">
    <property type="entry name" value="Tetracycline Repressor, domain 2"/>
    <property type="match status" value="1"/>
</dbReference>
<sequence>MTDLDSRPAEPASTRRDRERRAERILDAAGELLVSWGYPRVTVEDVARRAGVGKGTVYLHFSTKELLFLAVLIRAEARIIERFTLGVRADPAAVLLSSVARSVYLWMHEEPVFRATLLGDGDTLGTLSRSAAENLPGLLDVRDRALLAHVEVLREHGLVRTEQSPALQVHAYESILTGFVTIEPLSPSTVPALDDNADMIAHVVRSAFELPGRSESVRAAAPRVNEIYQRLLDRLNQEIQRHRRT</sequence>
<dbReference type="OrthoDB" id="3682047at2"/>
<dbReference type="InterPro" id="IPR023772">
    <property type="entry name" value="DNA-bd_HTH_TetR-type_CS"/>
</dbReference>
<dbReference type="EMBL" id="FTNI01000005">
    <property type="protein sequence ID" value="SIQ99472.1"/>
    <property type="molecule type" value="Genomic_DNA"/>
</dbReference>
<keyword evidence="8" id="KW-1185">Reference proteome</keyword>
<dbReference type="PROSITE" id="PS01081">
    <property type="entry name" value="HTH_TETR_1"/>
    <property type="match status" value="1"/>
</dbReference>
<evidence type="ECO:0000256" key="2">
    <source>
        <dbReference type="ARBA" id="ARBA00023125"/>
    </source>
</evidence>
<evidence type="ECO:0000256" key="4">
    <source>
        <dbReference type="PROSITE-ProRule" id="PRU00335"/>
    </source>
</evidence>
<reference evidence="8" key="1">
    <citation type="submission" date="2017-01" db="EMBL/GenBank/DDBJ databases">
        <authorList>
            <person name="Varghese N."/>
            <person name="Submissions S."/>
        </authorList>
    </citation>
    <scope>NUCLEOTIDE SEQUENCE [LARGE SCALE GENOMIC DNA]</scope>
    <source>
        <strain evidence="8">ATCC 12950</strain>
    </source>
</reference>
<name>A0A1N6XAV0_9ACTN</name>
<feature type="domain" description="HTH tetR-type" evidence="6">
    <location>
        <begin position="19"/>
        <end position="79"/>
    </location>
</feature>
<evidence type="ECO:0000256" key="5">
    <source>
        <dbReference type="SAM" id="MobiDB-lite"/>
    </source>
</evidence>
<dbReference type="RefSeq" id="WP_076434136.1">
    <property type="nucleotide sequence ID" value="NZ_FTNI01000005.1"/>
</dbReference>
<dbReference type="PROSITE" id="PS50977">
    <property type="entry name" value="HTH_TETR_2"/>
    <property type="match status" value="1"/>
</dbReference>
<dbReference type="GO" id="GO:0003700">
    <property type="term" value="F:DNA-binding transcription factor activity"/>
    <property type="evidence" value="ECO:0007669"/>
    <property type="project" value="TreeGrafter"/>
</dbReference>
<evidence type="ECO:0000256" key="1">
    <source>
        <dbReference type="ARBA" id="ARBA00023015"/>
    </source>
</evidence>
<organism evidence="7 8">
    <name type="scientific">Microbispora rosea</name>
    <dbReference type="NCBI Taxonomy" id="58117"/>
    <lineage>
        <taxon>Bacteria</taxon>
        <taxon>Bacillati</taxon>
        <taxon>Actinomycetota</taxon>
        <taxon>Actinomycetes</taxon>
        <taxon>Streptosporangiales</taxon>
        <taxon>Streptosporangiaceae</taxon>
        <taxon>Microbispora</taxon>
    </lineage>
</organism>
<accession>A0A1N6XAV0</accession>
<dbReference type="GO" id="GO:0000976">
    <property type="term" value="F:transcription cis-regulatory region binding"/>
    <property type="evidence" value="ECO:0007669"/>
    <property type="project" value="TreeGrafter"/>
</dbReference>
<gene>
    <name evidence="7" type="ORF">SAMN05421833_10585</name>
</gene>
<keyword evidence="2 4" id="KW-0238">DNA-binding</keyword>
<protein>
    <submittedName>
        <fullName evidence="7">Transcriptional regulator, TetR family</fullName>
    </submittedName>
</protein>
<dbReference type="InterPro" id="IPR001647">
    <property type="entry name" value="HTH_TetR"/>
</dbReference>
<dbReference type="STRING" id="58117.SAMN05421833_10585"/>
<dbReference type="PRINTS" id="PR00455">
    <property type="entry name" value="HTHTETR"/>
</dbReference>
<evidence type="ECO:0000256" key="3">
    <source>
        <dbReference type="ARBA" id="ARBA00023163"/>
    </source>
</evidence>
<keyword evidence="3" id="KW-0804">Transcription</keyword>
<evidence type="ECO:0000313" key="7">
    <source>
        <dbReference type="EMBL" id="SIQ99472.1"/>
    </source>
</evidence>
<dbReference type="AlphaFoldDB" id="A0A1N6XAV0"/>
<proteinExistence type="predicted"/>
<dbReference type="PANTHER" id="PTHR30055">
    <property type="entry name" value="HTH-TYPE TRANSCRIPTIONAL REGULATOR RUTR"/>
    <property type="match status" value="1"/>
</dbReference>
<dbReference type="InterPro" id="IPR009057">
    <property type="entry name" value="Homeodomain-like_sf"/>
</dbReference>
<dbReference type="PANTHER" id="PTHR30055:SF234">
    <property type="entry name" value="HTH-TYPE TRANSCRIPTIONAL REGULATOR BETI"/>
    <property type="match status" value="1"/>
</dbReference>
<feature type="DNA-binding region" description="H-T-H motif" evidence="4">
    <location>
        <begin position="42"/>
        <end position="61"/>
    </location>
</feature>
<keyword evidence="1" id="KW-0805">Transcription regulation</keyword>
<dbReference type="InterPro" id="IPR050109">
    <property type="entry name" value="HTH-type_TetR-like_transc_reg"/>
</dbReference>
<feature type="region of interest" description="Disordered" evidence="5">
    <location>
        <begin position="1"/>
        <end position="20"/>
    </location>
</feature>